<comment type="caution">
    <text evidence="1">The sequence shown here is derived from an EMBL/GenBank/DDBJ whole genome shotgun (WGS) entry which is preliminary data.</text>
</comment>
<dbReference type="Proteomes" id="UP000824533">
    <property type="component" value="Linkage Group LG15"/>
</dbReference>
<proteinExistence type="predicted"/>
<organism evidence="1 2">
    <name type="scientific">Dendrolimus kikuchii</name>
    <dbReference type="NCBI Taxonomy" id="765133"/>
    <lineage>
        <taxon>Eukaryota</taxon>
        <taxon>Metazoa</taxon>
        <taxon>Ecdysozoa</taxon>
        <taxon>Arthropoda</taxon>
        <taxon>Hexapoda</taxon>
        <taxon>Insecta</taxon>
        <taxon>Pterygota</taxon>
        <taxon>Neoptera</taxon>
        <taxon>Endopterygota</taxon>
        <taxon>Lepidoptera</taxon>
        <taxon>Glossata</taxon>
        <taxon>Ditrysia</taxon>
        <taxon>Bombycoidea</taxon>
        <taxon>Lasiocampidae</taxon>
        <taxon>Dendrolimus</taxon>
    </lineage>
</organism>
<gene>
    <name evidence="1" type="ORF">K1T71_008844</name>
</gene>
<protein>
    <submittedName>
        <fullName evidence="1">Uncharacterized protein</fullName>
    </submittedName>
</protein>
<reference evidence="1 2" key="1">
    <citation type="journal article" date="2021" name="Front. Genet.">
        <title>Chromosome-Level Genome Assembly Reveals Significant Gene Expansion in the Toll and IMD Signaling Pathways of Dendrolimus kikuchii.</title>
        <authorList>
            <person name="Zhou J."/>
            <person name="Wu P."/>
            <person name="Xiong Z."/>
            <person name="Liu N."/>
            <person name="Zhao N."/>
            <person name="Ji M."/>
            <person name="Qiu Y."/>
            <person name="Yang B."/>
        </authorList>
    </citation>
    <scope>NUCLEOTIDE SEQUENCE [LARGE SCALE GENOMIC DNA]</scope>
    <source>
        <strain evidence="1">Ann1</strain>
    </source>
</reference>
<keyword evidence="2" id="KW-1185">Reference proteome</keyword>
<evidence type="ECO:0000313" key="1">
    <source>
        <dbReference type="EMBL" id="KAJ0175685.1"/>
    </source>
</evidence>
<accession>A0ACC1CW31</accession>
<dbReference type="EMBL" id="CM034401">
    <property type="protein sequence ID" value="KAJ0175685.1"/>
    <property type="molecule type" value="Genomic_DNA"/>
</dbReference>
<name>A0ACC1CW31_9NEOP</name>
<evidence type="ECO:0000313" key="2">
    <source>
        <dbReference type="Proteomes" id="UP000824533"/>
    </source>
</evidence>
<sequence length="82" mass="9330">MRAGNKCSVEVMVPRNTWRSGLITCEEEPSRHNLVYKPCRGRCVAQKHFCGSKCVSLRQTRHSLGLFCAEISCWRTTPDGQM</sequence>